<sequence>MVPPPMPPPPGLVPPIPGMMPGQPPVALPGYPVKPPREPPCKEPNKTLYVNNLNEKIKLEDMKKALVTLFQNYGKVLEVYARGSLQMRGQAFVAFDDKEAATKALKEVHGFVLFGKPILIQYARNRSDVVIKDEGGNLEKHIQTRKEEKEKRDKELEEKAKKQAEVEGNEPEIPNNILFLENIPTEAQEDGSVDKAFGEFDGLKEIRKVPGKPSIAFVEYETELQAIAVKSTLGTLWQLKEDYDPVRITFAKK</sequence>
<dbReference type="CDD" id="cd12247">
    <property type="entry name" value="RRM2_U1A_like"/>
    <property type="match status" value="1"/>
</dbReference>
<keyword evidence="3" id="KW-0507">mRNA processing</keyword>
<evidence type="ECO:0000313" key="13">
    <source>
        <dbReference type="EMBL" id="KAJ1921022.1"/>
    </source>
</evidence>
<name>A0A9W8A2D5_9FUNG</name>
<dbReference type="SUPFAM" id="SSF54928">
    <property type="entry name" value="RNA-binding domain, RBD"/>
    <property type="match status" value="2"/>
</dbReference>
<evidence type="ECO:0000256" key="7">
    <source>
        <dbReference type="ARBA" id="ARBA00023187"/>
    </source>
</evidence>
<dbReference type="Proteomes" id="UP001150538">
    <property type="component" value="Unassembled WGS sequence"/>
</dbReference>
<accession>A0A9W8A2D5</accession>
<evidence type="ECO:0000256" key="3">
    <source>
        <dbReference type="ARBA" id="ARBA00022664"/>
    </source>
</evidence>
<evidence type="ECO:0000256" key="4">
    <source>
        <dbReference type="ARBA" id="ARBA00022728"/>
    </source>
</evidence>
<dbReference type="CDD" id="cd12246">
    <property type="entry name" value="RRM1_U1A_like"/>
    <property type="match status" value="1"/>
</dbReference>
<evidence type="ECO:0000313" key="14">
    <source>
        <dbReference type="Proteomes" id="UP001150538"/>
    </source>
</evidence>
<dbReference type="OrthoDB" id="277802at2759"/>
<comment type="similarity">
    <text evidence="2">Belongs to the RRM U1 A/B'' family.</text>
</comment>
<evidence type="ECO:0000256" key="8">
    <source>
        <dbReference type="ARBA" id="ARBA00023242"/>
    </source>
</evidence>
<reference evidence="13" key="1">
    <citation type="submission" date="2022-07" db="EMBL/GenBank/DDBJ databases">
        <title>Phylogenomic reconstructions and comparative analyses of Kickxellomycotina fungi.</title>
        <authorList>
            <person name="Reynolds N.K."/>
            <person name="Stajich J.E."/>
            <person name="Barry K."/>
            <person name="Grigoriev I.V."/>
            <person name="Crous P."/>
            <person name="Smith M.E."/>
        </authorList>
    </citation>
    <scope>NUCLEOTIDE SEQUENCE</scope>
    <source>
        <strain evidence="13">NBRC 100468</strain>
    </source>
</reference>
<evidence type="ECO:0000256" key="1">
    <source>
        <dbReference type="ARBA" id="ARBA00004123"/>
    </source>
</evidence>
<keyword evidence="14" id="KW-1185">Reference proteome</keyword>
<dbReference type="GO" id="GO:0003723">
    <property type="term" value="F:RNA binding"/>
    <property type="evidence" value="ECO:0007669"/>
    <property type="project" value="UniProtKB-UniRule"/>
</dbReference>
<dbReference type="InterPro" id="IPR012677">
    <property type="entry name" value="Nucleotide-bd_a/b_plait_sf"/>
</dbReference>
<keyword evidence="5" id="KW-0677">Repeat</keyword>
<evidence type="ECO:0000256" key="9">
    <source>
        <dbReference type="ARBA" id="ARBA00023274"/>
    </source>
</evidence>
<keyword evidence="7" id="KW-0508">mRNA splicing</keyword>
<feature type="compositionally biased region" description="Basic and acidic residues" evidence="11">
    <location>
        <begin position="141"/>
        <end position="165"/>
    </location>
</feature>
<dbReference type="SMART" id="SM00360">
    <property type="entry name" value="RRM"/>
    <property type="match status" value="2"/>
</dbReference>
<evidence type="ECO:0000259" key="12">
    <source>
        <dbReference type="PROSITE" id="PS50102"/>
    </source>
</evidence>
<dbReference type="InterPro" id="IPR035979">
    <property type="entry name" value="RBD_domain_sf"/>
</dbReference>
<proteinExistence type="inferred from homology"/>
<dbReference type="EMBL" id="JANBPU010000007">
    <property type="protein sequence ID" value="KAJ1921022.1"/>
    <property type="molecule type" value="Genomic_DNA"/>
</dbReference>
<comment type="subcellular location">
    <subcellularLocation>
        <location evidence="1">Nucleus</location>
    </subcellularLocation>
</comment>
<feature type="domain" description="RRM" evidence="12">
    <location>
        <begin position="46"/>
        <end position="125"/>
    </location>
</feature>
<dbReference type="GO" id="GO:0030532">
    <property type="term" value="C:small nuclear ribonucleoprotein complex"/>
    <property type="evidence" value="ECO:0007669"/>
    <property type="project" value="UniProtKB-ARBA"/>
</dbReference>
<evidence type="ECO:0000256" key="10">
    <source>
        <dbReference type="PROSITE-ProRule" id="PRU00176"/>
    </source>
</evidence>
<dbReference type="PANTHER" id="PTHR10501">
    <property type="entry name" value="U1 SMALL NUCLEAR RIBONUCLEOPROTEIN A/U2 SMALL NUCLEAR RIBONUCLEOPROTEIN B"/>
    <property type="match status" value="1"/>
</dbReference>
<dbReference type="Gene3D" id="3.30.70.330">
    <property type="match status" value="2"/>
</dbReference>
<gene>
    <name evidence="13" type="ORF">H4219_000880</name>
</gene>
<keyword evidence="9" id="KW-0687">Ribonucleoprotein</keyword>
<keyword evidence="6 10" id="KW-0694">RNA-binding</keyword>
<comment type="caution">
    <text evidence="13">The sequence shown here is derived from an EMBL/GenBank/DDBJ whole genome shotgun (WGS) entry which is preliminary data.</text>
</comment>
<keyword evidence="4" id="KW-0747">Spliceosome</keyword>
<dbReference type="FunFam" id="3.30.70.330:FF:000029">
    <property type="entry name" value="U2 small nuclear ribonucleoprotein B"/>
    <property type="match status" value="1"/>
</dbReference>
<dbReference type="GO" id="GO:0008380">
    <property type="term" value="P:RNA splicing"/>
    <property type="evidence" value="ECO:0007669"/>
    <property type="project" value="UniProtKB-KW"/>
</dbReference>
<organism evidence="13 14">
    <name type="scientific">Mycoemilia scoparia</name>
    <dbReference type="NCBI Taxonomy" id="417184"/>
    <lineage>
        <taxon>Eukaryota</taxon>
        <taxon>Fungi</taxon>
        <taxon>Fungi incertae sedis</taxon>
        <taxon>Zoopagomycota</taxon>
        <taxon>Kickxellomycotina</taxon>
        <taxon>Kickxellomycetes</taxon>
        <taxon>Kickxellales</taxon>
        <taxon>Kickxellaceae</taxon>
        <taxon>Mycoemilia</taxon>
    </lineage>
</organism>
<evidence type="ECO:0000256" key="11">
    <source>
        <dbReference type="SAM" id="MobiDB-lite"/>
    </source>
</evidence>
<protein>
    <recommendedName>
        <fullName evidence="12">RRM domain-containing protein</fullName>
    </recommendedName>
</protein>
<dbReference type="PROSITE" id="PS50102">
    <property type="entry name" value="RRM"/>
    <property type="match status" value="1"/>
</dbReference>
<dbReference type="FunFam" id="3.30.70.330:FF:000039">
    <property type="entry name" value="U1 small nuclear ribonucleoprotein A"/>
    <property type="match status" value="1"/>
</dbReference>
<dbReference type="AlphaFoldDB" id="A0A9W8A2D5"/>
<evidence type="ECO:0000256" key="2">
    <source>
        <dbReference type="ARBA" id="ARBA00007243"/>
    </source>
</evidence>
<evidence type="ECO:0000256" key="6">
    <source>
        <dbReference type="ARBA" id="ARBA00022884"/>
    </source>
</evidence>
<dbReference type="Pfam" id="PF00076">
    <property type="entry name" value="RRM_1"/>
    <property type="match status" value="1"/>
</dbReference>
<dbReference type="InterPro" id="IPR000504">
    <property type="entry name" value="RRM_dom"/>
</dbReference>
<keyword evidence="8" id="KW-0539">Nucleus</keyword>
<evidence type="ECO:0000256" key="5">
    <source>
        <dbReference type="ARBA" id="ARBA00022737"/>
    </source>
</evidence>
<dbReference type="GO" id="GO:0006397">
    <property type="term" value="P:mRNA processing"/>
    <property type="evidence" value="ECO:0007669"/>
    <property type="project" value="UniProtKB-KW"/>
</dbReference>
<feature type="region of interest" description="Disordered" evidence="11">
    <location>
        <begin position="141"/>
        <end position="167"/>
    </location>
</feature>
<dbReference type="GO" id="GO:0005681">
    <property type="term" value="C:spliceosomal complex"/>
    <property type="evidence" value="ECO:0007669"/>
    <property type="project" value="UniProtKB-KW"/>
</dbReference>